<reference evidence="2" key="1">
    <citation type="journal article" date="2014" name="Int. J. Syst. Evol. Microbiol.">
        <title>Complete genome sequence of Corynebacterium casei LMG S-19264T (=DSM 44701T), isolated from a smear-ripened cheese.</title>
        <authorList>
            <consortium name="US DOE Joint Genome Institute (JGI-PGF)"/>
            <person name="Walter F."/>
            <person name="Albersmeier A."/>
            <person name="Kalinowski J."/>
            <person name="Ruckert C."/>
        </authorList>
    </citation>
    <scope>NUCLEOTIDE SEQUENCE</scope>
    <source>
        <strain evidence="2">CGMCC 1.15448</strain>
    </source>
</reference>
<organism evidence="2 3">
    <name type="scientific">Puia dinghuensis</name>
    <dbReference type="NCBI Taxonomy" id="1792502"/>
    <lineage>
        <taxon>Bacteria</taxon>
        <taxon>Pseudomonadati</taxon>
        <taxon>Bacteroidota</taxon>
        <taxon>Chitinophagia</taxon>
        <taxon>Chitinophagales</taxon>
        <taxon>Chitinophagaceae</taxon>
        <taxon>Puia</taxon>
    </lineage>
</organism>
<dbReference type="InterPro" id="IPR025345">
    <property type="entry name" value="DUF4249"/>
</dbReference>
<protein>
    <recommendedName>
        <fullName evidence="4">DUF4249 domain-containing protein</fullName>
    </recommendedName>
</protein>
<reference evidence="2" key="2">
    <citation type="submission" date="2020-09" db="EMBL/GenBank/DDBJ databases">
        <authorList>
            <person name="Sun Q."/>
            <person name="Zhou Y."/>
        </authorList>
    </citation>
    <scope>NUCLEOTIDE SEQUENCE</scope>
    <source>
        <strain evidence="2">CGMCC 1.15448</strain>
    </source>
</reference>
<proteinExistence type="predicted"/>
<comment type="caution">
    <text evidence="2">The sequence shown here is derived from an EMBL/GenBank/DDBJ whole genome shotgun (WGS) entry which is preliminary data.</text>
</comment>
<keyword evidence="3" id="KW-1185">Reference proteome</keyword>
<feature type="signal peptide" evidence="1">
    <location>
        <begin position="1"/>
        <end position="27"/>
    </location>
</feature>
<evidence type="ECO:0000313" key="3">
    <source>
        <dbReference type="Proteomes" id="UP000607559"/>
    </source>
</evidence>
<dbReference type="EMBL" id="BMJC01000009">
    <property type="protein sequence ID" value="GGB26067.1"/>
    <property type="molecule type" value="Genomic_DNA"/>
</dbReference>
<dbReference type="AlphaFoldDB" id="A0A8J2UL80"/>
<keyword evidence="1" id="KW-0732">Signal</keyword>
<sequence length="383" mass="42467">MRPRLTHISLCLLALLIDAIRCRQAYAPPAVKAVNSYLVVDGFINTGANTITTFKLNRTNGLNDSTLSGIPERNARIFIVSSNGATYPLTDLTGAGTYTSAALNLDITQQYSLKITTADNRKYATDAVPCKQTPPIDSLYWRQPGDLTIYVNTHDPSGNTRYYRYDYIETWEHDAALSTSWTVVNGRVIDTDTNYHYRCWTTAPSTNVLLASSTALASDTIVGSPLATFSNGDTKLYIGYSILVRQYAQTEEAHNYWLLIQKTTQNTGTLFDLQPSQLIGNIHCLTDPSEPVIGFLSACSLQQRRLFISNASLQNWIRFPLPYSCPGTTRNLPVNPADPFSYNYPDTTYAPWYFVSAGPLVLAPRKCLDCTVSGGTSIKPSFW</sequence>
<accession>A0A8J2UL80</accession>
<dbReference type="Pfam" id="PF14054">
    <property type="entry name" value="DUF4249"/>
    <property type="match status" value="1"/>
</dbReference>
<evidence type="ECO:0008006" key="4">
    <source>
        <dbReference type="Google" id="ProtNLM"/>
    </source>
</evidence>
<gene>
    <name evidence="2" type="ORF">GCM10011511_57530</name>
</gene>
<evidence type="ECO:0000313" key="2">
    <source>
        <dbReference type="EMBL" id="GGB26067.1"/>
    </source>
</evidence>
<dbReference type="Proteomes" id="UP000607559">
    <property type="component" value="Unassembled WGS sequence"/>
</dbReference>
<name>A0A8J2UL80_9BACT</name>
<feature type="chain" id="PRO_5035271123" description="DUF4249 domain-containing protein" evidence="1">
    <location>
        <begin position="28"/>
        <end position="383"/>
    </location>
</feature>
<dbReference type="RefSeq" id="WP_188938277.1">
    <property type="nucleotide sequence ID" value="NZ_BMJC01000009.1"/>
</dbReference>
<evidence type="ECO:0000256" key="1">
    <source>
        <dbReference type="SAM" id="SignalP"/>
    </source>
</evidence>